<feature type="compositionally biased region" description="Polar residues" evidence="1">
    <location>
        <begin position="18"/>
        <end position="40"/>
    </location>
</feature>
<feature type="region of interest" description="Disordered" evidence="1">
    <location>
        <begin position="18"/>
        <end position="141"/>
    </location>
</feature>
<accession>L5ME11</accession>
<organism evidence="2 3">
    <name type="scientific">Myotis davidii</name>
    <name type="common">David's myotis</name>
    <dbReference type="NCBI Taxonomy" id="225400"/>
    <lineage>
        <taxon>Eukaryota</taxon>
        <taxon>Metazoa</taxon>
        <taxon>Chordata</taxon>
        <taxon>Craniata</taxon>
        <taxon>Vertebrata</taxon>
        <taxon>Euteleostomi</taxon>
        <taxon>Mammalia</taxon>
        <taxon>Eutheria</taxon>
        <taxon>Laurasiatheria</taxon>
        <taxon>Chiroptera</taxon>
        <taxon>Yangochiroptera</taxon>
        <taxon>Vespertilionidae</taxon>
        <taxon>Myotis</taxon>
    </lineage>
</organism>
<name>L5ME11_MYODS</name>
<feature type="compositionally biased region" description="Low complexity" evidence="1">
    <location>
        <begin position="102"/>
        <end position="111"/>
    </location>
</feature>
<feature type="compositionally biased region" description="Basic and acidic residues" evidence="1">
    <location>
        <begin position="46"/>
        <end position="60"/>
    </location>
</feature>
<evidence type="ECO:0000256" key="1">
    <source>
        <dbReference type="SAM" id="MobiDB-lite"/>
    </source>
</evidence>
<evidence type="ECO:0000313" key="2">
    <source>
        <dbReference type="EMBL" id="ELK36616.1"/>
    </source>
</evidence>
<sequence length="166" mass="18528">MPPCSALCGLRRLLCSTQTPQSAAPSSQRETQGTSATAAASPSELWARRAELHAGEERQQESLAWMQPASQRKRDRKSKKHAGWSVPKITQDRQPQPLSSENPNGINAKQNKNNKKNSEKPTEPFISDCGRPRPEGVQPSMWKQDQCHRALPVCAGKQECWAPRKY</sequence>
<feature type="compositionally biased region" description="Basic residues" evidence="1">
    <location>
        <begin position="71"/>
        <end position="82"/>
    </location>
</feature>
<keyword evidence="3" id="KW-1185">Reference proteome</keyword>
<proteinExistence type="predicted"/>
<gene>
    <name evidence="2" type="ORF">MDA_GLEAN10011296</name>
</gene>
<feature type="compositionally biased region" description="Polar residues" evidence="1">
    <location>
        <begin position="92"/>
        <end position="101"/>
    </location>
</feature>
<protein>
    <submittedName>
        <fullName evidence="2">Uncharacterized protein</fullName>
    </submittedName>
</protein>
<dbReference type="EMBL" id="KB101395">
    <property type="protein sequence ID" value="ELK36616.1"/>
    <property type="molecule type" value="Genomic_DNA"/>
</dbReference>
<dbReference type="AlphaFoldDB" id="L5ME11"/>
<reference evidence="3" key="1">
    <citation type="journal article" date="2013" name="Science">
        <title>Comparative analysis of bat genomes provides insight into the evolution of flight and immunity.</title>
        <authorList>
            <person name="Zhang G."/>
            <person name="Cowled C."/>
            <person name="Shi Z."/>
            <person name="Huang Z."/>
            <person name="Bishop-Lilly K.A."/>
            <person name="Fang X."/>
            <person name="Wynne J.W."/>
            <person name="Xiong Z."/>
            <person name="Baker M.L."/>
            <person name="Zhao W."/>
            <person name="Tachedjian M."/>
            <person name="Zhu Y."/>
            <person name="Zhou P."/>
            <person name="Jiang X."/>
            <person name="Ng J."/>
            <person name="Yang L."/>
            <person name="Wu L."/>
            <person name="Xiao J."/>
            <person name="Feng Y."/>
            <person name="Chen Y."/>
            <person name="Sun X."/>
            <person name="Zhang Y."/>
            <person name="Marsh G.A."/>
            <person name="Crameri G."/>
            <person name="Broder C.C."/>
            <person name="Frey K.G."/>
            <person name="Wang L.F."/>
            <person name="Wang J."/>
        </authorList>
    </citation>
    <scope>NUCLEOTIDE SEQUENCE [LARGE SCALE GENOMIC DNA]</scope>
</reference>
<evidence type="ECO:0000313" key="3">
    <source>
        <dbReference type="Proteomes" id="UP000010556"/>
    </source>
</evidence>
<dbReference type="Proteomes" id="UP000010556">
    <property type="component" value="Unassembled WGS sequence"/>
</dbReference>